<feature type="transmembrane region" description="Helical" evidence="7">
    <location>
        <begin position="361"/>
        <end position="381"/>
    </location>
</feature>
<evidence type="ECO:0000259" key="8">
    <source>
        <dbReference type="Pfam" id="PF02687"/>
    </source>
</evidence>
<dbReference type="GO" id="GO:0022857">
    <property type="term" value="F:transmembrane transporter activity"/>
    <property type="evidence" value="ECO:0007669"/>
    <property type="project" value="TreeGrafter"/>
</dbReference>
<comment type="subcellular location">
    <subcellularLocation>
        <location evidence="1">Cell membrane</location>
        <topology evidence="1">Multi-pass membrane protein</topology>
    </subcellularLocation>
</comment>
<dbReference type="Pfam" id="PF02687">
    <property type="entry name" value="FtsX"/>
    <property type="match status" value="1"/>
</dbReference>
<dbReference type="AlphaFoldDB" id="A0A1I6P7D4"/>
<dbReference type="PANTHER" id="PTHR30572:SF4">
    <property type="entry name" value="ABC TRANSPORTER PERMEASE YTRF"/>
    <property type="match status" value="1"/>
</dbReference>
<evidence type="ECO:0000313" key="11">
    <source>
        <dbReference type="Proteomes" id="UP000198660"/>
    </source>
</evidence>
<gene>
    <name evidence="10" type="ORF">SAMN05444972_101407</name>
</gene>
<accession>A0A1I6P7D4</accession>
<proteinExistence type="inferred from homology"/>
<evidence type="ECO:0000256" key="4">
    <source>
        <dbReference type="ARBA" id="ARBA00022989"/>
    </source>
</evidence>
<evidence type="ECO:0000256" key="1">
    <source>
        <dbReference type="ARBA" id="ARBA00004651"/>
    </source>
</evidence>
<dbReference type="InterPro" id="IPR003838">
    <property type="entry name" value="ABC3_permease_C"/>
</dbReference>
<evidence type="ECO:0000256" key="2">
    <source>
        <dbReference type="ARBA" id="ARBA00022475"/>
    </source>
</evidence>
<dbReference type="GO" id="GO:0005886">
    <property type="term" value="C:plasma membrane"/>
    <property type="evidence" value="ECO:0007669"/>
    <property type="project" value="UniProtKB-SubCell"/>
</dbReference>
<evidence type="ECO:0000256" key="3">
    <source>
        <dbReference type="ARBA" id="ARBA00022692"/>
    </source>
</evidence>
<reference evidence="11" key="1">
    <citation type="submission" date="2016-10" db="EMBL/GenBank/DDBJ databases">
        <authorList>
            <person name="Varghese N."/>
            <person name="Submissions S."/>
        </authorList>
    </citation>
    <scope>NUCLEOTIDE SEQUENCE [LARGE SCALE GENOMIC DNA]</scope>
    <source>
        <strain evidence="11">DSM 45789</strain>
    </source>
</reference>
<feature type="domain" description="ABC3 transporter permease C-terminal" evidence="8">
    <location>
        <begin position="278"/>
        <end position="391"/>
    </location>
</feature>
<organism evidence="10 11">
    <name type="scientific">Marininema halotolerans</name>
    <dbReference type="NCBI Taxonomy" id="1155944"/>
    <lineage>
        <taxon>Bacteria</taxon>
        <taxon>Bacillati</taxon>
        <taxon>Bacillota</taxon>
        <taxon>Bacilli</taxon>
        <taxon>Bacillales</taxon>
        <taxon>Thermoactinomycetaceae</taxon>
        <taxon>Marininema</taxon>
    </lineage>
</organism>
<protein>
    <submittedName>
        <fullName evidence="10">Putative ABC transport system permease protein</fullName>
    </submittedName>
</protein>
<feature type="transmembrane region" description="Helical" evidence="7">
    <location>
        <begin position="320"/>
        <end position="349"/>
    </location>
</feature>
<dbReference type="OrthoDB" id="9770036at2"/>
<dbReference type="RefSeq" id="WP_091833045.1">
    <property type="nucleotide sequence ID" value="NZ_FPAA01000001.1"/>
</dbReference>
<feature type="transmembrane region" description="Helical" evidence="7">
    <location>
        <begin position="21"/>
        <end position="42"/>
    </location>
</feature>
<keyword evidence="3 7" id="KW-0812">Transmembrane</keyword>
<evidence type="ECO:0000256" key="6">
    <source>
        <dbReference type="ARBA" id="ARBA00038076"/>
    </source>
</evidence>
<name>A0A1I6P7D4_9BACL</name>
<comment type="similarity">
    <text evidence="6">Belongs to the ABC-4 integral membrane protein family.</text>
</comment>
<evidence type="ECO:0000256" key="7">
    <source>
        <dbReference type="SAM" id="Phobius"/>
    </source>
</evidence>
<keyword evidence="2" id="KW-1003">Cell membrane</keyword>
<dbReference type="Pfam" id="PF12704">
    <property type="entry name" value="MacB_PCD"/>
    <property type="match status" value="1"/>
</dbReference>
<feature type="transmembrane region" description="Helical" evidence="7">
    <location>
        <begin position="271"/>
        <end position="299"/>
    </location>
</feature>
<keyword evidence="11" id="KW-1185">Reference proteome</keyword>
<dbReference type="Proteomes" id="UP000198660">
    <property type="component" value="Unassembled WGS sequence"/>
</dbReference>
<evidence type="ECO:0000256" key="5">
    <source>
        <dbReference type="ARBA" id="ARBA00023136"/>
    </source>
</evidence>
<dbReference type="EMBL" id="FPAA01000001">
    <property type="protein sequence ID" value="SFS36089.1"/>
    <property type="molecule type" value="Genomic_DNA"/>
</dbReference>
<sequence length="398" mass="43157">MRVWENIRMALDAILAHKMRSILTMLGIVIGVSSVIVIVAIGQGGEAKLSETFTGAGNTVTITPAMKVYEKSNGELPPDFFTERDLQQLKWIAGVEDVITTQMESGDLYYRTKDFKGAMIYGINTNAILKADDRKVKTGRSFEPADYRGGNAVALITPSVQKKLFKNKSGIDKIIRVGNQPIQVVGILEEAEGLFAMIGDNNIYLPDKTWTRIYGQADISDIKLKIDKQYSVESVGKKAIQTLNENHSTKGEYEVQNLEQIGKGIRNVTNIMTAVIGSIAGISLLVGGIGVMNIMLVSVTERTKEIGIRLSLGATRSNILVQFLTESVTLSLIGGLIGLALGSLIAWLIGILSPLPTLVSLPVAIGAVLFSMIFGVTFGILPANKASRMDPIECLRRD</sequence>
<dbReference type="PANTHER" id="PTHR30572">
    <property type="entry name" value="MEMBRANE COMPONENT OF TRANSPORTER-RELATED"/>
    <property type="match status" value="1"/>
</dbReference>
<evidence type="ECO:0000259" key="9">
    <source>
        <dbReference type="Pfam" id="PF12704"/>
    </source>
</evidence>
<keyword evidence="4 7" id="KW-1133">Transmembrane helix</keyword>
<keyword evidence="5 7" id="KW-0472">Membrane</keyword>
<dbReference type="InterPro" id="IPR025857">
    <property type="entry name" value="MacB_PCD"/>
</dbReference>
<evidence type="ECO:0000313" key="10">
    <source>
        <dbReference type="EMBL" id="SFS36089.1"/>
    </source>
</evidence>
<dbReference type="InterPro" id="IPR050250">
    <property type="entry name" value="Macrolide_Exporter_MacB"/>
</dbReference>
<feature type="domain" description="MacB-like periplasmic core" evidence="9">
    <location>
        <begin position="21"/>
        <end position="238"/>
    </location>
</feature>